<evidence type="ECO:0000256" key="1">
    <source>
        <dbReference type="ARBA" id="ARBA00022574"/>
    </source>
</evidence>
<comment type="caution">
    <text evidence="5">The sequence shown here is derived from an EMBL/GenBank/DDBJ whole genome shotgun (WGS) entry which is preliminary data.</text>
</comment>
<dbReference type="SUPFAM" id="SSF50978">
    <property type="entry name" value="WD40 repeat-like"/>
    <property type="match status" value="1"/>
</dbReference>
<dbReference type="AlphaFoldDB" id="X6LXJ4"/>
<evidence type="ECO:0000313" key="6">
    <source>
        <dbReference type="Proteomes" id="UP000023152"/>
    </source>
</evidence>
<evidence type="ECO:0000313" key="5">
    <source>
        <dbReference type="EMBL" id="ETO06339.1"/>
    </source>
</evidence>
<dbReference type="InterPro" id="IPR015943">
    <property type="entry name" value="WD40/YVTN_repeat-like_dom_sf"/>
</dbReference>
<reference evidence="5 6" key="1">
    <citation type="journal article" date="2013" name="Curr. Biol.">
        <title>The Genome of the Foraminiferan Reticulomyxa filosa.</title>
        <authorList>
            <person name="Glockner G."/>
            <person name="Hulsmann N."/>
            <person name="Schleicher M."/>
            <person name="Noegel A.A."/>
            <person name="Eichinger L."/>
            <person name="Gallinger C."/>
            <person name="Pawlowski J."/>
            <person name="Sierra R."/>
            <person name="Euteneuer U."/>
            <person name="Pillet L."/>
            <person name="Moustafa A."/>
            <person name="Platzer M."/>
            <person name="Groth M."/>
            <person name="Szafranski K."/>
            <person name="Schliwa M."/>
        </authorList>
    </citation>
    <scope>NUCLEOTIDE SEQUENCE [LARGE SCALE GENOMIC DNA]</scope>
</reference>
<proteinExistence type="predicted"/>
<evidence type="ECO:0000256" key="2">
    <source>
        <dbReference type="ARBA" id="ARBA00022737"/>
    </source>
</evidence>
<keyword evidence="2" id="KW-0677">Repeat</keyword>
<keyword evidence="1 3" id="KW-0853">WD repeat</keyword>
<dbReference type="InterPro" id="IPR036322">
    <property type="entry name" value="WD40_repeat_dom_sf"/>
</dbReference>
<evidence type="ECO:0000256" key="4">
    <source>
        <dbReference type="SAM" id="Coils"/>
    </source>
</evidence>
<dbReference type="PROSITE" id="PS50082">
    <property type="entry name" value="WD_REPEATS_2"/>
    <property type="match status" value="1"/>
</dbReference>
<dbReference type="Gene3D" id="2.130.10.10">
    <property type="entry name" value="YVTN repeat-like/Quinoprotein amine dehydrogenase"/>
    <property type="match status" value="1"/>
</dbReference>
<protein>
    <submittedName>
        <fullName evidence="5">Uncharacterized protein</fullName>
    </submittedName>
</protein>
<feature type="repeat" description="WD" evidence="3">
    <location>
        <begin position="143"/>
        <end position="167"/>
    </location>
</feature>
<dbReference type="InterPro" id="IPR019775">
    <property type="entry name" value="WD40_repeat_CS"/>
</dbReference>
<keyword evidence="4" id="KW-0175">Coiled coil</keyword>
<accession>X6LXJ4</accession>
<evidence type="ECO:0000256" key="3">
    <source>
        <dbReference type="PROSITE-ProRule" id="PRU00221"/>
    </source>
</evidence>
<dbReference type="EMBL" id="ASPP01027222">
    <property type="protein sequence ID" value="ETO06339.1"/>
    <property type="molecule type" value="Genomic_DNA"/>
</dbReference>
<name>X6LXJ4_RETFI</name>
<keyword evidence="6" id="KW-1185">Reference proteome</keyword>
<organism evidence="5 6">
    <name type="scientific">Reticulomyxa filosa</name>
    <dbReference type="NCBI Taxonomy" id="46433"/>
    <lineage>
        <taxon>Eukaryota</taxon>
        <taxon>Sar</taxon>
        <taxon>Rhizaria</taxon>
        <taxon>Retaria</taxon>
        <taxon>Foraminifera</taxon>
        <taxon>Monothalamids</taxon>
        <taxon>Reticulomyxidae</taxon>
        <taxon>Reticulomyxa</taxon>
    </lineage>
</organism>
<feature type="coiled-coil region" evidence="4">
    <location>
        <begin position="106"/>
        <end position="133"/>
    </location>
</feature>
<sequence length="177" mass="20813">MKEEKSKDSAKLDSNSLPQQQSYFDKNWILQLNKQEAIHNVICLICKQVANNPMEIDCSQHKNMDESLIIGENCLKQFLRQNPNSCPVKPHDNCLKQHWLKLRNEKKTSNQKIKKIKQEMQVNEKQIIEQQKNICYSTFDYCQLICSGSFDKTIRIWDIETTKQLNVSIFQSFPCKT</sequence>
<gene>
    <name evidence="5" type="ORF">RFI_31058</name>
</gene>
<dbReference type="InterPro" id="IPR001680">
    <property type="entry name" value="WD40_rpt"/>
</dbReference>
<dbReference type="PROSITE" id="PS00678">
    <property type="entry name" value="WD_REPEATS_1"/>
    <property type="match status" value="1"/>
</dbReference>
<dbReference type="Proteomes" id="UP000023152">
    <property type="component" value="Unassembled WGS sequence"/>
</dbReference>